<proteinExistence type="predicted"/>
<evidence type="ECO:0000313" key="2">
    <source>
        <dbReference type="EMBL" id="RKP06433.1"/>
    </source>
</evidence>
<dbReference type="InterPro" id="IPR000845">
    <property type="entry name" value="Nucleoside_phosphorylase_d"/>
</dbReference>
<dbReference type="STRING" id="78915.A0A4P9XKT5"/>
<evidence type="ECO:0000313" key="3">
    <source>
        <dbReference type="Proteomes" id="UP000271241"/>
    </source>
</evidence>
<reference evidence="3" key="1">
    <citation type="journal article" date="2018" name="Nat. Microbiol.">
        <title>Leveraging single-cell genomics to expand the fungal tree of life.</title>
        <authorList>
            <person name="Ahrendt S.R."/>
            <person name="Quandt C.A."/>
            <person name="Ciobanu D."/>
            <person name="Clum A."/>
            <person name="Salamov A."/>
            <person name="Andreopoulos B."/>
            <person name="Cheng J.F."/>
            <person name="Woyke T."/>
            <person name="Pelin A."/>
            <person name="Henrissat B."/>
            <person name="Reynolds N.K."/>
            <person name="Benny G.L."/>
            <person name="Smith M.E."/>
            <person name="James T.Y."/>
            <person name="Grigoriev I.V."/>
        </authorList>
    </citation>
    <scope>NUCLEOTIDE SEQUENCE [LARGE SCALE GENOMIC DNA]</scope>
    <source>
        <strain evidence="3">RSA 1356</strain>
    </source>
</reference>
<protein>
    <submittedName>
        <fullName evidence="2">Nucleoside phosphorylase domain-containing protein</fullName>
    </submittedName>
</protein>
<dbReference type="PANTHER" id="PTHR43691">
    <property type="entry name" value="URIDINE PHOSPHORYLASE"/>
    <property type="match status" value="1"/>
</dbReference>
<dbReference type="InterPro" id="IPR035994">
    <property type="entry name" value="Nucleoside_phosphorylase_sf"/>
</dbReference>
<accession>A0A4P9XKT5</accession>
<dbReference type="CDD" id="cd17769">
    <property type="entry name" value="NP_TgUP-like"/>
    <property type="match status" value="1"/>
</dbReference>
<dbReference type="GO" id="GO:0006218">
    <property type="term" value="P:uridine catabolic process"/>
    <property type="evidence" value="ECO:0007669"/>
    <property type="project" value="TreeGrafter"/>
</dbReference>
<dbReference type="AlphaFoldDB" id="A0A4P9XKT5"/>
<dbReference type="GO" id="GO:0005829">
    <property type="term" value="C:cytosol"/>
    <property type="evidence" value="ECO:0007669"/>
    <property type="project" value="TreeGrafter"/>
</dbReference>
<dbReference type="Pfam" id="PF01048">
    <property type="entry name" value="PNP_UDP_1"/>
    <property type="match status" value="1"/>
</dbReference>
<evidence type="ECO:0000259" key="1">
    <source>
        <dbReference type="Pfam" id="PF01048"/>
    </source>
</evidence>
<gene>
    <name evidence="2" type="ORF">THASP1DRAFT_18489</name>
</gene>
<name>A0A4P9XKT5_9FUNG</name>
<keyword evidence="3" id="KW-1185">Reference proteome</keyword>
<dbReference type="Proteomes" id="UP000271241">
    <property type="component" value="Unassembled WGS sequence"/>
</dbReference>
<dbReference type="OrthoDB" id="416752at2759"/>
<dbReference type="PANTHER" id="PTHR43691:SF14">
    <property type="entry name" value="URIDINE PHOSPHORYLASE"/>
    <property type="match status" value="1"/>
</dbReference>
<organism evidence="2 3">
    <name type="scientific">Thamnocephalis sphaerospora</name>
    <dbReference type="NCBI Taxonomy" id="78915"/>
    <lineage>
        <taxon>Eukaryota</taxon>
        <taxon>Fungi</taxon>
        <taxon>Fungi incertae sedis</taxon>
        <taxon>Zoopagomycota</taxon>
        <taxon>Zoopagomycotina</taxon>
        <taxon>Zoopagomycetes</taxon>
        <taxon>Zoopagales</taxon>
        <taxon>Sigmoideomycetaceae</taxon>
        <taxon>Thamnocephalis</taxon>
    </lineage>
</organism>
<dbReference type="GO" id="GO:0004850">
    <property type="term" value="F:uridine phosphorylase activity"/>
    <property type="evidence" value="ECO:0007669"/>
    <property type="project" value="TreeGrafter"/>
</dbReference>
<dbReference type="SUPFAM" id="SSF53167">
    <property type="entry name" value="Purine and uridine phosphorylases"/>
    <property type="match status" value="1"/>
</dbReference>
<sequence length="306" mass="32700">MKNANFPMDAEGHTYHVGLKRGEVCNRILTVGDPERAKRLAELLDEGAPRFVRETNRGFLTITGRYHGVPVSIIAIGMGMAMMDFMLREVRAVVDGPMCVVRIGTCGSIADAEVGDIIVPEASAAVVRNFDAFADLSHAGSTAAVPSDEDCYTLSSLFEGDAEVTAALRKSLGSRVGAEHVVSGVNVTADTFYAAQGRVDPCFVDRNTGHIERIQQRYPNAVSLEMENFALFHLARCAAPLPTGQSSIRAGAAMIAVFQRKKNESLSKADLAVLETKAGSAVLDVLASSLTDEEALLHDASTSVWA</sequence>
<dbReference type="Gene3D" id="3.40.50.1580">
    <property type="entry name" value="Nucleoside phosphorylase domain"/>
    <property type="match status" value="1"/>
</dbReference>
<dbReference type="EMBL" id="KZ992883">
    <property type="protein sequence ID" value="RKP06433.1"/>
    <property type="molecule type" value="Genomic_DNA"/>
</dbReference>
<feature type="domain" description="Nucleoside phosphorylase" evidence="1">
    <location>
        <begin position="27"/>
        <end position="248"/>
    </location>
</feature>